<comment type="similarity">
    <text evidence="15">Belongs to the adenylyl cyclase class-4/guanylyl cyclase family.</text>
</comment>
<feature type="region of interest" description="Disordered" evidence="17">
    <location>
        <begin position="617"/>
        <end position="812"/>
    </location>
</feature>
<keyword evidence="8 18" id="KW-1133">Transmembrane helix</keyword>
<evidence type="ECO:0000256" key="2">
    <source>
        <dbReference type="ARBA" id="ARBA00004251"/>
    </source>
</evidence>
<feature type="chain" id="PRO_5045281090" description="Guanylate cyclase" evidence="19">
    <location>
        <begin position="24"/>
        <end position="1481"/>
    </location>
</feature>
<keyword evidence="4" id="KW-1003">Cell membrane</keyword>
<feature type="domain" description="Guanylate cyclase" evidence="21">
    <location>
        <begin position="1186"/>
        <end position="1316"/>
    </location>
</feature>
<feature type="region of interest" description="Disordered" evidence="17">
    <location>
        <begin position="1457"/>
        <end position="1481"/>
    </location>
</feature>
<keyword evidence="12" id="KW-0325">Glycoprotein</keyword>
<keyword evidence="5 18" id="KW-0812">Transmembrane</keyword>
<dbReference type="Gene3D" id="3.30.70.1230">
    <property type="entry name" value="Nucleotide cyclase"/>
    <property type="match status" value="1"/>
</dbReference>
<dbReference type="SUPFAM" id="SSF55073">
    <property type="entry name" value="Nucleotide cyclase"/>
    <property type="match status" value="1"/>
</dbReference>
<dbReference type="InterPro" id="IPR029787">
    <property type="entry name" value="Nucleotide_cyclase"/>
</dbReference>
<evidence type="ECO:0000256" key="12">
    <source>
        <dbReference type="ARBA" id="ARBA00023180"/>
    </source>
</evidence>
<comment type="subcellular location">
    <subcellularLocation>
        <location evidence="2">Cell membrane</location>
        <topology evidence="2">Single-pass type I membrane protein</topology>
    </subcellularLocation>
</comment>
<evidence type="ECO:0000259" key="20">
    <source>
        <dbReference type="PROSITE" id="PS50011"/>
    </source>
</evidence>
<evidence type="ECO:0000256" key="19">
    <source>
        <dbReference type="SAM" id="SignalP"/>
    </source>
</evidence>
<dbReference type="PANTHER" id="PTHR11920:SF494">
    <property type="entry name" value="ATRIAL NATRIURETIC PEPTIDE RECEPTOR 2"/>
    <property type="match status" value="1"/>
</dbReference>
<dbReference type="Proteomes" id="UP001651158">
    <property type="component" value="Unassembled WGS sequence"/>
</dbReference>
<name>A0ABR4QKY2_9CEST</name>
<dbReference type="InterPro" id="IPR050401">
    <property type="entry name" value="Cyclic_nucleotide_synthase"/>
</dbReference>
<dbReference type="SMART" id="SM00044">
    <property type="entry name" value="CYCc"/>
    <property type="match status" value="1"/>
</dbReference>
<evidence type="ECO:0000256" key="3">
    <source>
        <dbReference type="ARBA" id="ARBA00012202"/>
    </source>
</evidence>
<evidence type="ECO:0000256" key="13">
    <source>
        <dbReference type="ARBA" id="ARBA00023239"/>
    </source>
</evidence>
<dbReference type="Pfam" id="PF07714">
    <property type="entry name" value="PK_Tyr_Ser-Thr"/>
    <property type="match status" value="1"/>
</dbReference>
<evidence type="ECO:0000256" key="10">
    <source>
        <dbReference type="ARBA" id="ARBA00023136"/>
    </source>
</evidence>
<dbReference type="PANTHER" id="PTHR11920">
    <property type="entry name" value="GUANYLYL CYCLASE"/>
    <property type="match status" value="1"/>
</dbReference>
<feature type="signal peptide" evidence="19">
    <location>
        <begin position="1"/>
        <end position="23"/>
    </location>
</feature>
<evidence type="ECO:0000256" key="16">
    <source>
        <dbReference type="RuleBase" id="RU003431"/>
    </source>
</evidence>
<dbReference type="InterPro" id="IPR001245">
    <property type="entry name" value="Ser-Thr/Tyr_kinase_cat_dom"/>
</dbReference>
<evidence type="ECO:0000256" key="11">
    <source>
        <dbReference type="ARBA" id="ARBA00023170"/>
    </source>
</evidence>
<accession>A0ABR4QKY2</accession>
<keyword evidence="10 18" id="KW-0472">Membrane</keyword>
<evidence type="ECO:0000256" key="6">
    <source>
        <dbReference type="ARBA" id="ARBA00022729"/>
    </source>
</evidence>
<dbReference type="InterPro" id="IPR018297">
    <property type="entry name" value="A/G_cyclase_CS"/>
</dbReference>
<evidence type="ECO:0000256" key="5">
    <source>
        <dbReference type="ARBA" id="ARBA00022692"/>
    </source>
</evidence>
<evidence type="ECO:0000256" key="14">
    <source>
        <dbReference type="ARBA" id="ARBA00023293"/>
    </source>
</evidence>
<evidence type="ECO:0000259" key="21">
    <source>
        <dbReference type="PROSITE" id="PS50125"/>
    </source>
</evidence>
<dbReference type="PRINTS" id="PR00255">
    <property type="entry name" value="NATPEPTIDER"/>
</dbReference>
<dbReference type="PROSITE" id="PS50125">
    <property type="entry name" value="GUANYLATE_CYCLASE_2"/>
    <property type="match status" value="1"/>
</dbReference>
<dbReference type="SUPFAM" id="SSF56112">
    <property type="entry name" value="Protein kinase-like (PK-like)"/>
    <property type="match status" value="1"/>
</dbReference>
<dbReference type="InterPro" id="IPR028082">
    <property type="entry name" value="Peripla_BP_I"/>
</dbReference>
<gene>
    <name evidence="22" type="ORF">TcWFU_005176</name>
</gene>
<dbReference type="InterPro" id="IPR001170">
    <property type="entry name" value="ANPR/GUC"/>
</dbReference>
<dbReference type="InterPro" id="IPR000719">
    <property type="entry name" value="Prot_kinase_dom"/>
</dbReference>
<feature type="compositionally biased region" description="Polar residues" evidence="17">
    <location>
        <begin position="743"/>
        <end position="753"/>
    </location>
</feature>
<feature type="compositionally biased region" description="Low complexity" evidence="17">
    <location>
        <begin position="1457"/>
        <end position="1475"/>
    </location>
</feature>
<keyword evidence="13 15" id="KW-0456">Lyase</keyword>
<keyword evidence="23" id="KW-1185">Reference proteome</keyword>
<dbReference type="EMBL" id="JAKROA010000002">
    <property type="protein sequence ID" value="KAL5110359.1"/>
    <property type="molecule type" value="Genomic_DNA"/>
</dbReference>
<keyword evidence="9" id="KW-0342">GTP-binding</keyword>
<dbReference type="EC" id="4.6.1.2" evidence="3 16"/>
<dbReference type="Pfam" id="PF01094">
    <property type="entry name" value="ANF_receptor"/>
    <property type="match status" value="1"/>
</dbReference>
<sequence>MCNFSLFLSVLFLLFASICRNSAANLTQTEIGEFYGLGRHFCNLLTDESVYRIAILVPFDPTLEDISATAPQLQDGKVAVYLAPALDYAINRIQTLPFASRLPRLEFLWGDTKCDVAVTLDLIFHFLMDDPVHAFIGPVCTFPLASAARIVGARFKRPLVTFGGFEIDLADKTRYPQLTRLGGHHGSLNGFLYTIFTHFGWEPRAHKNIALLHVRVDEATAELEGVSPQIVAAAASAFFVAKAILSGGGLGGFRVEGVITDHNNAEDMRQRMQQISSYGRVVILCADPDAVRQLMLIAYELGFINGEYVFINIDLLSSSEQQARPWFRPNAPAEENKRARQAYRVLMTVTLRKPDSEEYLKFAHEVQRRAKNDYNYSYASNEINPFIGAFHDAVLLYTLALKDTLDSGGSISNGTMLTYYMRNRTFQGIAGNVSVDINGDRNADYSLLDMNPTTGIFEVVGNYFGNAKKYAPVHTKTIDWANEENAPPPDTPPCGFDGTRCQQYNILRISIGVAVTLVVLVFSIIIGGIFMYRRARFKAELRAMNWIIPWEALDPSSNRGRHHRRTSIGYVNQKSAAVNRDNAVVPSAVNVDNDDATATPPSGDKAVVFEVDTPTAASPERQFLLGGDEEEELDPDIEKGPIGDSPSDAVDATSNPPPPPSSQSSKVTFGSPATLQLKQQQQRPKKRSSHNSGVRNVFKVGTAESHSPPQTPRTMEDSWSGGNSGAMSNWWHRQQRWSRKSEALSQEDPNLSASGGGGGGGGGGGVGWMTWLGGSGIPTHKKSTHEFPSISDKRRRKVSSKRLSHSKPRRKKSSFVWDGGFMNNKSMRRSESMGSHDSLSSVDTISEAPFDLSPDKQVFSYTTIYKGNVVALKALPYHRVDLTNELLAEVNRVKDLNYDHICHFVGACIEPQHLCLVYEYCPKGSLKDVLEDEQIKLDWMFKFSLMQDICRGMIYLHHNLGPHGKLKSSNCMVDSRFSLKITDFDLHLLRGPPPPPKDLTTYYRNQLWTAPELLRQYPNYGELRGTYKGDIYSFAIVSQEIIYRKGAFYRPDISDPEIIIERVKSSPPFRPLLEVSEEGGCTADLVGLIKSAWAEEPSLRPDFNTIKLSMRKFNESGDTDNLLDNLLSRMEQYANNLEDLVAERTDQYLVEKRKVEELLYSILPKSVASQLIRKQSVEAESFESVTIYFSDIVEFTSLSADSTAIQVVELLNQLYTLFDSIIVRFDVYKVETIGDAYMVASGLPQRNGNQHAKEVARMAIEFLKSMSTFIIPHRPDRELKLRIGIHSGPVCAGVVGVKMPRYCLFGDTVNTSSRMESNGEPKRIHISRTTMSILRTFGTFIMSKRGLVEMKGKGKMETYWLHGERRNIVDPPAQGTVLVDNSSDLVTEAPLSSCGGGGGGELPPPHPPPAATVTVNATPPVVTNGIDSHLLVTTLPPTSTATPMTAAVAAAKISSSATLSTANNSPTSQTSTPPTGLIRAI</sequence>
<evidence type="ECO:0000256" key="9">
    <source>
        <dbReference type="ARBA" id="ARBA00023134"/>
    </source>
</evidence>
<dbReference type="Gene3D" id="1.10.510.10">
    <property type="entry name" value="Transferase(Phosphotransferase) domain 1"/>
    <property type="match status" value="1"/>
</dbReference>
<evidence type="ECO:0000256" key="18">
    <source>
        <dbReference type="SAM" id="Phobius"/>
    </source>
</evidence>
<keyword evidence="14 16" id="KW-0141">cGMP biosynthesis</keyword>
<dbReference type="PROSITE" id="PS50011">
    <property type="entry name" value="PROTEIN_KINASE_DOM"/>
    <property type="match status" value="1"/>
</dbReference>
<dbReference type="CDD" id="cd06373">
    <property type="entry name" value="PBP1_NPR-like"/>
    <property type="match status" value="1"/>
</dbReference>
<feature type="compositionally biased region" description="Basic residues" evidence="17">
    <location>
        <begin position="793"/>
        <end position="812"/>
    </location>
</feature>
<evidence type="ECO:0000256" key="7">
    <source>
        <dbReference type="ARBA" id="ARBA00022741"/>
    </source>
</evidence>
<dbReference type="Pfam" id="PF00211">
    <property type="entry name" value="Guanylate_cyc"/>
    <property type="match status" value="1"/>
</dbReference>
<dbReference type="InterPro" id="IPR001828">
    <property type="entry name" value="ANF_lig-bd_rcpt"/>
</dbReference>
<comment type="catalytic activity">
    <reaction evidence="1 16">
        <text>GTP = 3',5'-cyclic GMP + diphosphate</text>
        <dbReference type="Rhea" id="RHEA:13665"/>
        <dbReference type="ChEBI" id="CHEBI:33019"/>
        <dbReference type="ChEBI" id="CHEBI:37565"/>
        <dbReference type="ChEBI" id="CHEBI:57746"/>
        <dbReference type="EC" id="4.6.1.2"/>
    </reaction>
</comment>
<evidence type="ECO:0000256" key="8">
    <source>
        <dbReference type="ARBA" id="ARBA00022989"/>
    </source>
</evidence>
<feature type="domain" description="Protein kinase" evidence="20">
    <location>
        <begin position="839"/>
        <end position="1113"/>
    </location>
</feature>
<evidence type="ECO:0000256" key="15">
    <source>
        <dbReference type="RuleBase" id="RU000405"/>
    </source>
</evidence>
<evidence type="ECO:0000256" key="17">
    <source>
        <dbReference type="SAM" id="MobiDB-lite"/>
    </source>
</evidence>
<dbReference type="InterPro" id="IPR011009">
    <property type="entry name" value="Kinase-like_dom_sf"/>
</dbReference>
<evidence type="ECO:0000256" key="4">
    <source>
        <dbReference type="ARBA" id="ARBA00022475"/>
    </source>
</evidence>
<feature type="transmembrane region" description="Helical" evidence="18">
    <location>
        <begin position="509"/>
        <end position="532"/>
    </location>
</feature>
<dbReference type="CDD" id="cd07302">
    <property type="entry name" value="CHD"/>
    <property type="match status" value="1"/>
</dbReference>
<dbReference type="PROSITE" id="PS00452">
    <property type="entry name" value="GUANYLATE_CYCLASE_1"/>
    <property type="match status" value="1"/>
</dbReference>
<keyword evidence="7" id="KW-0547">Nucleotide-binding</keyword>
<evidence type="ECO:0000313" key="22">
    <source>
        <dbReference type="EMBL" id="KAL5110359.1"/>
    </source>
</evidence>
<protein>
    <recommendedName>
        <fullName evidence="3 16">Guanylate cyclase</fullName>
        <ecNumber evidence="3 16">4.6.1.2</ecNumber>
    </recommendedName>
</protein>
<dbReference type="SUPFAM" id="SSF53822">
    <property type="entry name" value="Periplasmic binding protein-like I"/>
    <property type="match status" value="1"/>
</dbReference>
<evidence type="ECO:0000256" key="1">
    <source>
        <dbReference type="ARBA" id="ARBA00001436"/>
    </source>
</evidence>
<keyword evidence="6 19" id="KW-0732">Signal</keyword>
<evidence type="ECO:0000313" key="23">
    <source>
        <dbReference type="Proteomes" id="UP001651158"/>
    </source>
</evidence>
<keyword evidence="11 22" id="KW-0675">Receptor</keyword>
<dbReference type="Gene3D" id="3.40.50.2300">
    <property type="match status" value="3"/>
</dbReference>
<reference evidence="22 23" key="1">
    <citation type="journal article" date="2022" name="Front. Cell. Infect. Microbiol.">
        <title>The Genomes of Two Strains of Taenia crassiceps the Animal Model for the Study of Human Cysticercosis.</title>
        <authorList>
            <person name="Bobes R.J."/>
            <person name="Estrada K."/>
            <person name="Rios-Valencia D.G."/>
            <person name="Calderon-Gallegos A."/>
            <person name="de la Torre P."/>
            <person name="Carrero J.C."/>
            <person name="Sanchez-Flores A."/>
            <person name="Laclette J.P."/>
        </authorList>
    </citation>
    <scope>NUCLEOTIDE SEQUENCE [LARGE SCALE GENOMIC DNA]</scope>
    <source>
        <strain evidence="22">WFUcys</strain>
    </source>
</reference>
<dbReference type="InterPro" id="IPR001054">
    <property type="entry name" value="A/G_cyclase"/>
</dbReference>
<organism evidence="22 23">
    <name type="scientific">Taenia crassiceps</name>
    <dbReference type="NCBI Taxonomy" id="6207"/>
    <lineage>
        <taxon>Eukaryota</taxon>
        <taxon>Metazoa</taxon>
        <taxon>Spiralia</taxon>
        <taxon>Lophotrochozoa</taxon>
        <taxon>Platyhelminthes</taxon>
        <taxon>Cestoda</taxon>
        <taxon>Eucestoda</taxon>
        <taxon>Cyclophyllidea</taxon>
        <taxon>Taeniidae</taxon>
        <taxon>Taenia</taxon>
    </lineage>
</organism>
<feature type="compositionally biased region" description="Gly residues" evidence="17">
    <location>
        <begin position="754"/>
        <end position="767"/>
    </location>
</feature>
<proteinExistence type="inferred from homology"/>
<comment type="caution">
    <text evidence="22">The sequence shown here is derived from an EMBL/GenBank/DDBJ whole genome shotgun (WGS) entry which is preliminary data.</text>
</comment>